<accession>A0A8T0J9A2</accession>
<evidence type="ECO:0000313" key="3">
    <source>
        <dbReference type="Proteomes" id="UP000822688"/>
    </source>
</evidence>
<organism evidence="2 3">
    <name type="scientific">Ceratodon purpureus</name>
    <name type="common">Fire moss</name>
    <name type="synonym">Dicranum purpureum</name>
    <dbReference type="NCBI Taxonomy" id="3225"/>
    <lineage>
        <taxon>Eukaryota</taxon>
        <taxon>Viridiplantae</taxon>
        <taxon>Streptophyta</taxon>
        <taxon>Embryophyta</taxon>
        <taxon>Bryophyta</taxon>
        <taxon>Bryophytina</taxon>
        <taxon>Bryopsida</taxon>
        <taxon>Dicranidae</taxon>
        <taxon>Pseudoditrichales</taxon>
        <taxon>Ditrichaceae</taxon>
        <taxon>Ceratodon</taxon>
    </lineage>
</organism>
<name>A0A8T0J9A2_CERPU</name>
<protein>
    <submittedName>
        <fullName evidence="2">Uncharacterized protein</fullName>
    </submittedName>
</protein>
<dbReference type="Proteomes" id="UP000822688">
    <property type="component" value="Chromosome 1"/>
</dbReference>
<dbReference type="AlphaFoldDB" id="A0A8T0J9A2"/>
<reference evidence="2" key="1">
    <citation type="submission" date="2020-06" db="EMBL/GenBank/DDBJ databases">
        <title>WGS assembly of Ceratodon purpureus strain R40.</title>
        <authorList>
            <person name="Carey S.B."/>
            <person name="Jenkins J."/>
            <person name="Shu S."/>
            <person name="Lovell J.T."/>
            <person name="Sreedasyam A."/>
            <person name="Maumus F."/>
            <person name="Tiley G.P."/>
            <person name="Fernandez-Pozo N."/>
            <person name="Barry K."/>
            <person name="Chen C."/>
            <person name="Wang M."/>
            <person name="Lipzen A."/>
            <person name="Daum C."/>
            <person name="Saski C.A."/>
            <person name="Payton A.C."/>
            <person name="Mcbreen J.C."/>
            <person name="Conrad R.E."/>
            <person name="Kollar L.M."/>
            <person name="Olsson S."/>
            <person name="Huttunen S."/>
            <person name="Landis J.B."/>
            <person name="Wickett N.J."/>
            <person name="Johnson M.G."/>
            <person name="Rensing S.A."/>
            <person name="Grimwood J."/>
            <person name="Schmutz J."/>
            <person name="Mcdaniel S.F."/>
        </authorList>
    </citation>
    <scope>NUCLEOTIDE SEQUENCE</scope>
    <source>
        <strain evidence="2">R40</strain>
    </source>
</reference>
<gene>
    <name evidence="2" type="ORF">KC19_1G256900</name>
</gene>
<dbReference type="EMBL" id="CM026421">
    <property type="protein sequence ID" value="KAG0592494.1"/>
    <property type="molecule type" value="Genomic_DNA"/>
</dbReference>
<sequence length="142" mass="16274">MESNLFICECGSFLTSKKQYFSHCVGKKHQRYVAQQDFGKFQDVKVNTEFLKNKSFVQEKYIDEDMVSSDDVKDVSQGSTLNDVVRNVNQRPTLDDDARNINQGPTLSDDVRSVNQGPTLRRSSRLAMKNKINYHEKSISIC</sequence>
<evidence type="ECO:0000313" key="2">
    <source>
        <dbReference type="EMBL" id="KAG0592494.1"/>
    </source>
</evidence>
<comment type="caution">
    <text evidence="2">The sequence shown here is derived from an EMBL/GenBank/DDBJ whole genome shotgun (WGS) entry which is preliminary data.</text>
</comment>
<evidence type="ECO:0000256" key="1">
    <source>
        <dbReference type="SAM" id="MobiDB-lite"/>
    </source>
</evidence>
<proteinExistence type="predicted"/>
<keyword evidence="3" id="KW-1185">Reference proteome</keyword>
<feature type="region of interest" description="Disordered" evidence="1">
    <location>
        <begin position="93"/>
        <end position="119"/>
    </location>
</feature>